<protein>
    <recommendedName>
        <fullName evidence="1">Gamma-glutamylcyclotransferase AIG2-like domain-containing protein</fullName>
    </recommendedName>
</protein>
<evidence type="ECO:0000313" key="3">
    <source>
        <dbReference type="Proteomes" id="UP001161325"/>
    </source>
</evidence>
<feature type="domain" description="Gamma-glutamylcyclotransferase AIG2-like" evidence="1">
    <location>
        <begin position="47"/>
        <end position="135"/>
    </location>
</feature>
<accession>A0AA37VAY4</accession>
<dbReference type="EMBL" id="BRXS01000003">
    <property type="protein sequence ID" value="GLC25903.1"/>
    <property type="molecule type" value="Genomic_DNA"/>
</dbReference>
<evidence type="ECO:0000313" key="2">
    <source>
        <dbReference type="EMBL" id="GLC25903.1"/>
    </source>
</evidence>
<dbReference type="Gene3D" id="3.10.490.10">
    <property type="entry name" value="Gamma-glutamyl cyclotransferase-like"/>
    <property type="match status" value="1"/>
</dbReference>
<comment type="caution">
    <text evidence="2">The sequence shown here is derived from an EMBL/GenBank/DDBJ whole genome shotgun (WGS) entry which is preliminary data.</text>
</comment>
<keyword evidence="3" id="KW-1185">Reference proteome</keyword>
<dbReference type="InterPro" id="IPR013024">
    <property type="entry name" value="GGCT-like"/>
</dbReference>
<gene>
    <name evidence="2" type="ORF">rosag_24160</name>
</gene>
<evidence type="ECO:0000259" key="1">
    <source>
        <dbReference type="Pfam" id="PF06094"/>
    </source>
</evidence>
<dbReference type="Pfam" id="PF06094">
    <property type="entry name" value="GGACT"/>
    <property type="match status" value="1"/>
</dbReference>
<name>A0AA37VAY4_9BACT</name>
<reference evidence="2" key="1">
    <citation type="submission" date="2022-08" db="EMBL/GenBank/DDBJ databases">
        <title>Draft genome sequencing of Roseisolibacter agri AW1220.</title>
        <authorList>
            <person name="Tobiishi Y."/>
            <person name="Tonouchi A."/>
        </authorList>
    </citation>
    <scope>NUCLEOTIDE SEQUENCE</scope>
    <source>
        <strain evidence="2">AW1220</strain>
    </source>
</reference>
<proteinExistence type="predicted"/>
<dbReference type="RefSeq" id="WP_284350363.1">
    <property type="nucleotide sequence ID" value="NZ_BRXS01000003.1"/>
</dbReference>
<sequence>MADPPLDGLDDVLHLVAAANAARRAGAHDDEAERRLELRFGTSRTLAVYGTLAPGRSNHHVVAPLGGTWTHGVVEGDLFPVGWGAIQGYPAFLPRSGGPDVAVHVLTSPRLPHAWPELDRFEGAEYRRLLIPVYEPDTASARRLSTVANLYAAADAAPETP</sequence>
<dbReference type="InterPro" id="IPR036568">
    <property type="entry name" value="GGCT-like_sf"/>
</dbReference>
<dbReference type="InterPro" id="IPR009288">
    <property type="entry name" value="AIG2-like_dom"/>
</dbReference>
<dbReference type="AlphaFoldDB" id="A0AA37VAY4"/>
<dbReference type="Proteomes" id="UP001161325">
    <property type="component" value="Unassembled WGS sequence"/>
</dbReference>
<dbReference type="SUPFAM" id="SSF110857">
    <property type="entry name" value="Gamma-glutamyl cyclotransferase-like"/>
    <property type="match status" value="1"/>
</dbReference>
<organism evidence="2 3">
    <name type="scientific">Roseisolibacter agri</name>
    <dbReference type="NCBI Taxonomy" id="2014610"/>
    <lineage>
        <taxon>Bacteria</taxon>
        <taxon>Pseudomonadati</taxon>
        <taxon>Gemmatimonadota</taxon>
        <taxon>Gemmatimonadia</taxon>
        <taxon>Gemmatimonadales</taxon>
        <taxon>Gemmatimonadaceae</taxon>
        <taxon>Roseisolibacter</taxon>
    </lineage>
</organism>
<dbReference type="CDD" id="cd06661">
    <property type="entry name" value="GGCT_like"/>
    <property type="match status" value="1"/>
</dbReference>